<comment type="caution">
    <text evidence="5">The sequence shown here is derived from an EMBL/GenBank/DDBJ whole genome shotgun (WGS) entry which is preliminary data.</text>
</comment>
<name>A0A3L6RSZ4_PANMI</name>
<evidence type="ECO:0000313" key="6">
    <source>
        <dbReference type="Proteomes" id="UP000275267"/>
    </source>
</evidence>
<evidence type="ECO:0000256" key="2">
    <source>
        <dbReference type="ARBA" id="ARBA00022723"/>
    </source>
</evidence>
<evidence type="ECO:0000256" key="3">
    <source>
        <dbReference type="SAM" id="MobiDB-lite"/>
    </source>
</evidence>
<dbReference type="GO" id="GO:0046872">
    <property type="term" value="F:metal ion binding"/>
    <property type="evidence" value="ECO:0007669"/>
    <property type="project" value="UniProtKB-KW"/>
</dbReference>
<evidence type="ECO:0000259" key="4">
    <source>
        <dbReference type="Pfam" id="PF04570"/>
    </source>
</evidence>
<organism evidence="5 6">
    <name type="scientific">Panicum miliaceum</name>
    <name type="common">Proso millet</name>
    <name type="synonym">Broomcorn millet</name>
    <dbReference type="NCBI Taxonomy" id="4540"/>
    <lineage>
        <taxon>Eukaryota</taxon>
        <taxon>Viridiplantae</taxon>
        <taxon>Streptophyta</taxon>
        <taxon>Embryophyta</taxon>
        <taxon>Tracheophyta</taxon>
        <taxon>Spermatophyta</taxon>
        <taxon>Magnoliopsida</taxon>
        <taxon>Liliopsida</taxon>
        <taxon>Poales</taxon>
        <taxon>Poaceae</taxon>
        <taxon>PACMAD clade</taxon>
        <taxon>Panicoideae</taxon>
        <taxon>Panicodae</taxon>
        <taxon>Paniceae</taxon>
        <taxon>Panicinae</taxon>
        <taxon>Panicum</taxon>
        <taxon>Panicum sect. Panicum</taxon>
    </lineage>
</organism>
<feature type="region of interest" description="Disordered" evidence="3">
    <location>
        <begin position="91"/>
        <end position="163"/>
    </location>
</feature>
<dbReference type="EMBL" id="PQIB02000007">
    <property type="protein sequence ID" value="RLN08869.1"/>
    <property type="molecule type" value="Genomic_DNA"/>
</dbReference>
<feature type="compositionally biased region" description="Basic and acidic residues" evidence="3">
    <location>
        <begin position="128"/>
        <end position="163"/>
    </location>
</feature>
<dbReference type="InterPro" id="IPR007650">
    <property type="entry name" value="Zf-FLZ_dom"/>
</dbReference>
<keyword evidence="6" id="KW-1185">Reference proteome</keyword>
<reference evidence="6" key="1">
    <citation type="journal article" date="2019" name="Nat. Commun.">
        <title>The genome of broomcorn millet.</title>
        <authorList>
            <person name="Zou C."/>
            <person name="Miki D."/>
            <person name="Li D."/>
            <person name="Tang Q."/>
            <person name="Xiao L."/>
            <person name="Rajput S."/>
            <person name="Deng P."/>
            <person name="Jia W."/>
            <person name="Huang R."/>
            <person name="Zhang M."/>
            <person name="Sun Y."/>
            <person name="Hu J."/>
            <person name="Fu X."/>
            <person name="Schnable P.S."/>
            <person name="Li F."/>
            <person name="Zhang H."/>
            <person name="Feng B."/>
            <person name="Zhu X."/>
            <person name="Liu R."/>
            <person name="Schnable J.C."/>
            <person name="Zhu J.-K."/>
            <person name="Zhang H."/>
        </authorList>
    </citation>
    <scope>NUCLEOTIDE SEQUENCE [LARGE SCALE GENOMIC DNA]</scope>
</reference>
<keyword evidence="2" id="KW-0479">Metal-binding</keyword>
<proteinExistence type="inferred from homology"/>
<evidence type="ECO:0000256" key="1">
    <source>
        <dbReference type="ARBA" id="ARBA00009374"/>
    </source>
</evidence>
<dbReference type="AlphaFoldDB" id="A0A3L6RSZ4"/>
<evidence type="ECO:0000313" key="5">
    <source>
        <dbReference type="EMBL" id="RLN08869.1"/>
    </source>
</evidence>
<dbReference type="Pfam" id="PF04570">
    <property type="entry name" value="zf-FLZ"/>
    <property type="match status" value="1"/>
</dbReference>
<dbReference type="Proteomes" id="UP000275267">
    <property type="component" value="Unassembled WGS sequence"/>
</dbReference>
<comment type="similarity">
    <text evidence="1">Belongs to the FLZ family.</text>
</comment>
<sequence length="163" mass="18378">MASSSSSSFFDIEPLECAETCRAAMDACSLCGKRLAGDRDIFMYRFVCRRAPAWLYASIPSSFPTQCGFDLLVRVVCSDCDQQRGHAVLQRGVPVPPDGERRRGCAEEQEALQDGAQARGACRRPARPRPDRGRRARRDLTTRRRAASDRLEVRRSRQPDRDE</sequence>
<accession>A0A3L6RSZ4</accession>
<gene>
    <name evidence="5" type="ORF">C2845_PM11G29780</name>
</gene>
<protein>
    <recommendedName>
        <fullName evidence="4">FLZ-type domain-containing protein</fullName>
    </recommendedName>
</protein>
<feature type="domain" description="FLZ-type" evidence="4">
    <location>
        <begin position="21"/>
        <end position="45"/>
    </location>
</feature>